<accession>A0A1Y2C1V4</accession>
<gene>
    <name evidence="2" type="ORF">BCR33DRAFT_719119</name>
</gene>
<keyword evidence="3" id="KW-1185">Reference proteome</keyword>
<feature type="compositionally biased region" description="Low complexity" evidence="1">
    <location>
        <begin position="166"/>
        <end position="180"/>
    </location>
</feature>
<protein>
    <submittedName>
        <fullName evidence="2">Uncharacterized protein</fullName>
    </submittedName>
</protein>
<dbReference type="EMBL" id="MCGO01000033">
    <property type="protein sequence ID" value="ORY41023.1"/>
    <property type="molecule type" value="Genomic_DNA"/>
</dbReference>
<name>A0A1Y2C1V4_9FUNG</name>
<proteinExistence type="predicted"/>
<evidence type="ECO:0000313" key="2">
    <source>
        <dbReference type="EMBL" id="ORY41023.1"/>
    </source>
</evidence>
<evidence type="ECO:0000313" key="3">
    <source>
        <dbReference type="Proteomes" id="UP000193642"/>
    </source>
</evidence>
<evidence type="ECO:0000256" key="1">
    <source>
        <dbReference type="SAM" id="MobiDB-lite"/>
    </source>
</evidence>
<comment type="caution">
    <text evidence="2">The sequence shown here is derived from an EMBL/GenBank/DDBJ whole genome shotgun (WGS) entry which is preliminary data.</text>
</comment>
<organism evidence="2 3">
    <name type="scientific">Rhizoclosmatium globosum</name>
    <dbReference type="NCBI Taxonomy" id="329046"/>
    <lineage>
        <taxon>Eukaryota</taxon>
        <taxon>Fungi</taxon>
        <taxon>Fungi incertae sedis</taxon>
        <taxon>Chytridiomycota</taxon>
        <taxon>Chytridiomycota incertae sedis</taxon>
        <taxon>Chytridiomycetes</taxon>
        <taxon>Chytridiales</taxon>
        <taxon>Chytriomycetaceae</taxon>
        <taxon>Rhizoclosmatium</taxon>
    </lineage>
</organism>
<dbReference type="AlphaFoldDB" id="A0A1Y2C1V4"/>
<dbReference type="Proteomes" id="UP000193642">
    <property type="component" value="Unassembled WGS sequence"/>
</dbReference>
<reference evidence="2 3" key="1">
    <citation type="submission" date="2016-07" db="EMBL/GenBank/DDBJ databases">
        <title>Pervasive Adenine N6-methylation of Active Genes in Fungi.</title>
        <authorList>
            <consortium name="DOE Joint Genome Institute"/>
            <person name="Mondo S.J."/>
            <person name="Dannebaum R.O."/>
            <person name="Kuo R.C."/>
            <person name="Labutti K."/>
            <person name="Haridas S."/>
            <person name="Kuo A."/>
            <person name="Salamov A."/>
            <person name="Ahrendt S.R."/>
            <person name="Lipzen A."/>
            <person name="Sullivan W."/>
            <person name="Andreopoulos W.B."/>
            <person name="Clum A."/>
            <person name="Lindquist E."/>
            <person name="Daum C."/>
            <person name="Ramamoorthy G.K."/>
            <person name="Gryganskyi A."/>
            <person name="Culley D."/>
            <person name="Magnuson J.K."/>
            <person name="James T.Y."/>
            <person name="O'Malley M.A."/>
            <person name="Stajich J.E."/>
            <person name="Spatafora J.W."/>
            <person name="Visel A."/>
            <person name="Grigoriev I.V."/>
        </authorList>
    </citation>
    <scope>NUCLEOTIDE SEQUENCE [LARGE SCALE GENOMIC DNA]</scope>
    <source>
        <strain evidence="2 3">JEL800</strain>
    </source>
</reference>
<feature type="compositionally biased region" description="Basic and acidic residues" evidence="1">
    <location>
        <begin position="201"/>
        <end position="214"/>
    </location>
</feature>
<sequence length="277" mass="31019">MFPPTIELPSLREPDEAEGFTDPLISLLSVVPPLVPSSVEANNPIYSSLQDVHNVSFNPWDYNNFNIPFQLGFASLQNLQLPEYYPFVSKPLATYQQLVGPVQRSDGFPNQAHTSSDRNQKQTHGHLHKIHATNFFKIGKPSTPVIANSVNRIMPSDLLKIHQQHGSPTSSGSNLSSSSRNSDDKKRLTPSQLLQLEPELDLPKSKPPQGHERNDSAALAYRNIEFDSTNEPKSFCPTEYTISPKYLILKARNKRRTTLNRSNQSALSFWLEPASTS</sequence>
<feature type="region of interest" description="Disordered" evidence="1">
    <location>
        <begin position="103"/>
        <end position="125"/>
    </location>
</feature>
<feature type="region of interest" description="Disordered" evidence="1">
    <location>
        <begin position="162"/>
        <end position="214"/>
    </location>
</feature>